<sequence length="140" mass="15302">MSLLPAIFVYMYNLCVTVFVKSELGEGADALGVIEGAYATGALMLGIVISRYNNWLKNSWALPVVIFIMAIPFILFSLSNTVLFEAISVFLLGAAFQIGFTMFNTLLQITPPKSVVGRVTGFAKTLQSLLTFISLIYFGK</sequence>
<comment type="caution">
    <text evidence="8">The sequence shown here is derived from an EMBL/GenBank/DDBJ whole genome shotgun (WGS) entry which is preliminary data.</text>
</comment>
<evidence type="ECO:0000256" key="2">
    <source>
        <dbReference type="ARBA" id="ARBA00022448"/>
    </source>
</evidence>
<evidence type="ECO:0000256" key="5">
    <source>
        <dbReference type="ARBA" id="ARBA00022989"/>
    </source>
</evidence>
<gene>
    <name evidence="8" type="ORF">CF394_08185</name>
</gene>
<reference evidence="8 9" key="1">
    <citation type="submission" date="2017-07" db="EMBL/GenBank/DDBJ databases">
        <title>Tetzosporium hominis gen.nov. sp.nov.</title>
        <authorList>
            <person name="Tetz G."/>
            <person name="Tetz V."/>
        </authorList>
    </citation>
    <scope>NUCLEOTIDE SEQUENCE [LARGE SCALE GENOMIC DNA]</scope>
    <source>
        <strain evidence="8 9">VT-49</strain>
    </source>
</reference>
<dbReference type="AlphaFoldDB" id="A0A264W385"/>
<dbReference type="EMBL" id="NOKQ01000211">
    <property type="protein sequence ID" value="OZS78056.1"/>
    <property type="molecule type" value="Genomic_DNA"/>
</dbReference>
<name>A0A264W385_9BACL</name>
<keyword evidence="2" id="KW-0813">Transport</keyword>
<evidence type="ECO:0000256" key="6">
    <source>
        <dbReference type="ARBA" id="ARBA00023136"/>
    </source>
</evidence>
<dbReference type="GO" id="GO:0005886">
    <property type="term" value="C:plasma membrane"/>
    <property type="evidence" value="ECO:0007669"/>
    <property type="project" value="UniProtKB-SubCell"/>
</dbReference>
<comment type="subcellular location">
    <subcellularLocation>
        <location evidence="1">Cell membrane</location>
        <topology evidence="1">Multi-pass membrane protein</topology>
    </subcellularLocation>
</comment>
<dbReference type="Gene3D" id="1.20.1250.20">
    <property type="entry name" value="MFS general substrate transporter like domains"/>
    <property type="match status" value="1"/>
</dbReference>
<dbReference type="PANTHER" id="PTHR23513">
    <property type="entry name" value="INTEGRAL MEMBRANE EFFLUX PROTEIN-RELATED"/>
    <property type="match status" value="1"/>
</dbReference>
<evidence type="ECO:0000313" key="9">
    <source>
        <dbReference type="Proteomes" id="UP000217065"/>
    </source>
</evidence>
<feature type="transmembrane region" description="Helical" evidence="7">
    <location>
        <begin position="30"/>
        <end position="48"/>
    </location>
</feature>
<feature type="transmembrane region" description="Helical" evidence="7">
    <location>
        <begin position="86"/>
        <end position="107"/>
    </location>
</feature>
<dbReference type="PANTHER" id="PTHR23513:SF6">
    <property type="entry name" value="MAJOR FACILITATOR SUPERFAMILY ASSOCIATED DOMAIN-CONTAINING PROTEIN"/>
    <property type="match status" value="1"/>
</dbReference>
<feature type="transmembrane region" description="Helical" evidence="7">
    <location>
        <begin position="119"/>
        <end position="138"/>
    </location>
</feature>
<feature type="transmembrane region" description="Helical" evidence="7">
    <location>
        <begin position="60"/>
        <end position="80"/>
    </location>
</feature>
<keyword evidence="4 7" id="KW-0812">Transmembrane</keyword>
<dbReference type="InterPro" id="IPR010290">
    <property type="entry name" value="TM_effector"/>
</dbReference>
<evidence type="ECO:0000256" key="1">
    <source>
        <dbReference type="ARBA" id="ARBA00004651"/>
    </source>
</evidence>
<dbReference type="SUPFAM" id="SSF103473">
    <property type="entry name" value="MFS general substrate transporter"/>
    <property type="match status" value="1"/>
</dbReference>
<feature type="transmembrane region" description="Helical" evidence="7">
    <location>
        <begin position="7"/>
        <end position="24"/>
    </location>
</feature>
<evidence type="ECO:0000313" key="8">
    <source>
        <dbReference type="EMBL" id="OZS78056.1"/>
    </source>
</evidence>
<protein>
    <recommendedName>
        <fullName evidence="10">Major facilitator superfamily (MFS) profile domain-containing protein</fullName>
    </recommendedName>
</protein>
<proteinExistence type="predicted"/>
<accession>A0A264W385</accession>
<keyword evidence="6 7" id="KW-0472">Membrane</keyword>
<evidence type="ECO:0000256" key="7">
    <source>
        <dbReference type="SAM" id="Phobius"/>
    </source>
</evidence>
<keyword evidence="9" id="KW-1185">Reference proteome</keyword>
<keyword evidence="5 7" id="KW-1133">Transmembrane helix</keyword>
<organism evidence="8 9">
    <name type="scientific">Tetzosporium hominis</name>
    <dbReference type="NCBI Taxonomy" id="2020506"/>
    <lineage>
        <taxon>Bacteria</taxon>
        <taxon>Bacillati</taxon>
        <taxon>Bacillota</taxon>
        <taxon>Bacilli</taxon>
        <taxon>Bacillales</taxon>
        <taxon>Caryophanaceae</taxon>
        <taxon>Tetzosporium</taxon>
    </lineage>
</organism>
<evidence type="ECO:0000256" key="4">
    <source>
        <dbReference type="ARBA" id="ARBA00022692"/>
    </source>
</evidence>
<keyword evidence="3" id="KW-1003">Cell membrane</keyword>
<evidence type="ECO:0008006" key="10">
    <source>
        <dbReference type="Google" id="ProtNLM"/>
    </source>
</evidence>
<dbReference type="Pfam" id="PF05977">
    <property type="entry name" value="MFS_3"/>
    <property type="match status" value="1"/>
</dbReference>
<dbReference type="Proteomes" id="UP000217065">
    <property type="component" value="Unassembled WGS sequence"/>
</dbReference>
<dbReference type="InterPro" id="IPR036259">
    <property type="entry name" value="MFS_trans_sf"/>
</dbReference>
<evidence type="ECO:0000256" key="3">
    <source>
        <dbReference type="ARBA" id="ARBA00022475"/>
    </source>
</evidence>